<reference evidence="1 2" key="1">
    <citation type="journal article" date="2011" name="J. Bacteriol.">
        <title>Genome sequence of Methyloversatilis universalis FAM5T, a methylotrophic representative of the order Rhodocyclales.</title>
        <authorList>
            <person name="Kittichotirat W."/>
            <person name="Good N.M."/>
            <person name="Hall R."/>
            <person name="Bringel F."/>
            <person name="Lajus A."/>
            <person name="Medigue C."/>
            <person name="Smalley N.E."/>
            <person name="Beck D."/>
            <person name="Bumgarner R."/>
            <person name="Vuilleumier S."/>
            <person name="Kalyuzhnaya M.G."/>
        </authorList>
    </citation>
    <scope>NUCLEOTIDE SEQUENCE [LARGE SCALE GENOMIC DNA]</scope>
    <source>
        <strain evidence="2">ATCC BAA-1314 / JCM 13912 / FAM5</strain>
    </source>
</reference>
<gene>
    <name evidence="1" type="ORF">METUNv1_03245</name>
</gene>
<proteinExistence type="predicted"/>
<dbReference type="STRING" id="1000565.METUNv1_03245"/>
<comment type="caution">
    <text evidence="1">The sequence shown here is derived from an EMBL/GenBank/DDBJ whole genome shotgun (WGS) entry which is preliminary data.</text>
</comment>
<protein>
    <submittedName>
        <fullName evidence="1">Uncharacterized protein</fullName>
    </submittedName>
</protein>
<evidence type="ECO:0000313" key="2">
    <source>
        <dbReference type="Proteomes" id="UP000005019"/>
    </source>
</evidence>
<dbReference type="Proteomes" id="UP000005019">
    <property type="component" value="Unassembled WGS sequence"/>
</dbReference>
<accession>F5RGE8</accession>
<evidence type="ECO:0000313" key="1">
    <source>
        <dbReference type="EMBL" id="EGK70340.1"/>
    </source>
</evidence>
<dbReference type="AlphaFoldDB" id="F5RGE8"/>
<name>F5RGE8_METUF</name>
<organism evidence="1 2">
    <name type="scientific">Methyloversatilis universalis (strain ATCC BAA-1314 / DSM 25237 / JCM 13912 / CCUG 52030 / FAM5)</name>
    <dbReference type="NCBI Taxonomy" id="1000565"/>
    <lineage>
        <taxon>Bacteria</taxon>
        <taxon>Pseudomonadati</taxon>
        <taxon>Pseudomonadota</taxon>
        <taxon>Betaproteobacteria</taxon>
        <taxon>Nitrosomonadales</taxon>
        <taxon>Sterolibacteriaceae</taxon>
        <taxon>Methyloversatilis</taxon>
    </lineage>
</organism>
<keyword evidence="2" id="KW-1185">Reference proteome</keyword>
<sequence>MDGHFIAGPQTRLWNGASAGAHSGRMDGQQADWRARHPVGMMPDGHIILRDLPRCKWFHLTRPGDRPEMTDYISTGTALCQMRRSRRPAA</sequence>
<dbReference type="EMBL" id="AFHG01000057">
    <property type="protein sequence ID" value="EGK70340.1"/>
    <property type="molecule type" value="Genomic_DNA"/>
</dbReference>